<dbReference type="RefSeq" id="WP_195003991.1">
    <property type="nucleotide sequence ID" value="NZ_JADLQN010000004.1"/>
</dbReference>
<name>A0ABS0DFC7_9NOCA</name>
<gene>
    <name evidence="1" type="ORF">IU449_21950</name>
</gene>
<reference evidence="1 2" key="1">
    <citation type="submission" date="2020-10" db="EMBL/GenBank/DDBJ databases">
        <title>Identification of Nocardia species via Next-generation sequencing and recognition of intraspecies genetic diversity.</title>
        <authorList>
            <person name="Li P."/>
            <person name="Li P."/>
            <person name="Lu B."/>
        </authorList>
    </citation>
    <scope>NUCLEOTIDE SEQUENCE [LARGE SCALE GENOMIC DNA]</scope>
    <source>
        <strain evidence="1 2">BJ06-0143</strain>
    </source>
</reference>
<evidence type="ECO:0000313" key="2">
    <source>
        <dbReference type="Proteomes" id="UP000707731"/>
    </source>
</evidence>
<accession>A0ABS0DFC7</accession>
<organism evidence="1 2">
    <name type="scientific">Nocardia higoensis</name>
    <dbReference type="NCBI Taxonomy" id="228599"/>
    <lineage>
        <taxon>Bacteria</taxon>
        <taxon>Bacillati</taxon>
        <taxon>Actinomycetota</taxon>
        <taxon>Actinomycetes</taxon>
        <taxon>Mycobacteriales</taxon>
        <taxon>Nocardiaceae</taxon>
        <taxon>Nocardia</taxon>
    </lineage>
</organism>
<sequence>MTDSAQTQLRTWQNFKEQGINGEFKLENDIGEALVKRCNVLLGNLQDLRTDAALLSRLAGYGGLPSADALRKKFEQKATGGAPHDPNDNAIARIDQHIEIVTTMRDAYLAAIGKLVQVDQETGQTLTSQGDQLN</sequence>
<comment type="caution">
    <text evidence="1">The sequence shown here is derived from an EMBL/GenBank/DDBJ whole genome shotgun (WGS) entry which is preliminary data.</text>
</comment>
<dbReference type="Proteomes" id="UP000707731">
    <property type="component" value="Unassembled WGS sequence"/>
</dbReference>
<evidence type="ECO:0000313" key="1">
    <source>
        <dbReference type="EMBL" id="MBF6357173.1"/>
    </source>
</evidence>
<protein>
    <submittedName>
        <fullName evidence="1">Uncharacterized protein</fullName>
    </submittedName>
</protein>
<keyword evidence="2" id="KW-1185">Reference proteome</keyword>
<dbReference type="EMBL" id="JADLQN010000004">
    <property type="protein sequence ID" value="MBF6357173.1"/>
    <property type="molecule type" value="Genomic_DNA"/>
</dbReference>
<proteinExistence type="predicted"/>